<evidence type="ECO:0000256" key="5">
    <source>
        <dbReference type="ARBA" id="ARBA00022705"/>
    </source>
</evidence>
<evidence type="ECO:0000256" key="4">
    <source>
        <dbReference type="ARBA" id="ARBA00022695"/>
    </source>
</evidence>
<dbReference type="InterPro" id="IPR036775">
    <property type="entry name" value="DNA_pol_Y-fam_lit_finger_sf"/>
</dbReference>
<name>A0A0F9WN46_9MICR</name>
<dbReference type="SUPFAM" id="SSF56672">
    <property type="entry name" value="DNA/RNA polymerases"/>
    <property type="match status" value="1"/>
</dbReference>
<dbReference type="RefSeq" id="XP_024330170.1">
    <property type="nucleotide sequence ID" value="XM_024476342.1"/>
</dbReference>
<sequence length="554" mass="63062">MDSNDNDEFLETEQLKKIGIATLDDTFNNNKDNKLYKIRDKSYAIAQKLKNLSKSEIDIAKQNIYKIQKEFALQYPSLFNSSPFLIYCHVDLDSFYASCESLDHPEYKSIPLAVGSMNMLTTSNYVARKYGVKAGMPGYIGKQLCPTLKIVKCDFAKYNYYSERVMSVLSIFDEDIEIYGVDEACLVFDDSKYKKAVMKLNDIGYNISVLNQEASKVRVSPKIVGFDQHYSSTNNSYKIFTPQNDSIYTPITDTKFSFRNIRKLVDNIRTLVFISTGLTISSGISVTRGLSKYACGINKPNGSFVIDKNFDSHILDLETDKINGIGLATKELLLKAYNIKYIKELRDNLHFIYLTLPYKSFINLFNLSYGLSVFDFSDRSNKPVKSIGMNTSFRPTTDFSDICTVLWCLCTSLCTKLKSKSLVCSTITLHYKFSSFSSRTKQSKTSKLIDDPVQLFNICYDLLLASKVILDTKIVPNKIRLLGVSCSLLTSVNKKGMYIFTSTVYNFKVCPICKKESIHLNNFMFECHVNSCLNSKEKENAKLKNTLDFYVKKT</sequence>
<comment type="catalytic activity">
    <reaction evidence="11">
        <text>DNA(n) + a 2'-deoxyribonucleoside 5'-triphosphate = DNA(n+1) + diphosphate</text>
        <dbReference type="Rhea" id="RHEA:22508"/>
        <dbReference type="Rhea" id="RHEA-COMP:17339"/>
        <dbReference type="Rhea" id="RHEA-COMP:17340"/>
        <dbReference type="ChEBI" id="CHEBI:33019"/>
        <dbReference type="ChEBI" id="CHEBI:61560"/>
        <dbReference type="ChEBI" id="CHEBI:173112"/>
        <dbReference type="EC" id="2.7.7.7"/>
    </reaction>
</comment>
<dbReference type="EMBL" id="JPQZ01000073">
    <property type="protein sequence ID" value="KKO74428.1"/>
    <property type="molecule type" value="Genomic_DNA"/>
</dbReference>
<dbReference type="GO" id="GO:0042276">
    <property type="term" value="P:error-prone translesion synthesis"/>
    <property type="evidence" value="ECO:0007669"/>
    <property type="project" value="TreeGrafter"/>
</dbReference>
<proteinExistence type="predicted"/>
<keyword evidence="7" id="KW-0227">DNA damage</keyword>
<dbReference type="AlphaFoldDB" id="A0A0F9WN46"/>
<dbReference type="GeneID" id="36321295"/>
<dbReference type="CDD" id="cd03586">
    <property type="entry name" value="PolY_Pol_IV_kappa"/>
    <property type="match status" value="1"/>
</dbReference>
<dbReference type="Pfam" id="PF11799">
    <property type="entry name" value="IMS_C"/>
    <property type="match status" value="1"/>
</dbReference>
<accession>A0A0F9WN46</accession>
<keyword evidence="5" id="KW-0235">DNA replication</keyword>
<dbReference type="GO" id="GO:0006281">
    <property type="term" value="P:DNA repair"/>
    <property type="evidence" value="ECO:0007669"/>
    <property type="project" value="UniProtKB-KW"/>
</dbReference>
<evidence type="ECO:0000256" key="8">
    <source>
        <dbReference type="ARBA" id="ARBA00022842"/>
    </source>
</evidence>
<evidence type="ECO:0000256" key="6">
    <source>
        <dbReference type="ARBA" id="ARBA00022723"/>
    </source>
</evidence>
<keyword evidence="6" id="KW-0479">Metal-binding</keyword>
<gene>
    <name evidence="13" type="ORF">AAJ76_7300010540</name>
</gene>
<dbReference type="Proteomes" id="UP000034350">
    <property type="component" value="Unassembled WGS sequence"/>
</dbReference>
<evidence type="ECO:0000313" key="13">
    <source>
        <dbReference type="EMBL" id="KKO74428.1"/>
    </source>
</evidence>
<evidence type="ECO:0000313" key="14">
    <source>
        <dbReference type="Proteomes" id="UP000034350"/>
    </source>
</evidence>
<dbReference type="PANTHER" id="PTHR11076:SF33">
    <property type="entry name" value="DNA POLYMERASE KAPPA"/>
    <property type="match status" value="1"/>
</dbReference>
<dbReference type="VEuPathDB" id="MicrosporidiaDB:AAJ76_7300010540"/>
<evidence type="ECO:0000256" key="11">
    <source>
        <dbReference type="ARBA" id="ARBA00049244"/>
    </source>
</evidence>
<dbReference type="VEuPathDB" id="MicrosporidiaDB:G9O61_00g021540"/>
<organism evidence="13 14">
    <name type="scientific">Vairimorpha ceranae</name>
    <dbReference type="NCBI Taxonomy" id="40302"/>
    <lineage>
        <taxon>Eukaryota</taxon>
        <taxon>Fungi</taxon>
        <taxon>Fungi incertae sedis</taxon>
        <taxon>Microsporidia</taxon>
        <taxon>Nosematidae</taxon>
        <taxon>Vairimorpha</taxon>
    </lineage>
</organism>
<dbReference type="InterPro" id="IPR043128">
    <property type="entry name" value="Rev_trsase/Diguanyl_cyclase"/>
</dbReference>
<evidence type="ECO:0000256" key="7">
    <source>
        <dbReference type="ARBA" id="ARBA00022763"/>
    </source>
</evidence>
<dbReference type="InterPro" id="IPR001126">
    <property type="entry name" value="UmuC"/>
</dbReference>
<dbReference type="OrthoDB" id="1747274at2759"/>
<evidence type="ECO:0000256" key="10">
    <source>
        <dbReference type="ARBA" id="ARBA00023204"/>
    </source>
</evidence>
<keyword evidence="3" id="KW-0808">Transferase</keyword>
<dbReference type="GO" id="GO:0005634">
    <property type="term" value="C:nucleus"/>
    <property type="evidence" value="ECO:0007669"/>
    <property type="project" value="TreeGrafter"/>
</dbReference>
<dbReference type="InterPro" id="IPR050116">
    <property type="entry name" value="DNA_polymerase-Y"/>
</dbReference>
<dbReference type="GO" id="GO:0046872">
    <property type="term" value="F:metal ion binding"/>
    <property type="evidence" value="ECO:0007669"/>
    <property type="project" value="UniProtKB-KW"/>
</dbReference>
<dbReference type="InterPro" id="IPR022880">
    <property type="entry name" value="DNApol_IV"/>
</dbReference>
<dbReference type="EC" id="2.7.7.7" evidence="1"/>
<evidence type="ECO:0000256" key="1">
    <source>
        <dbReference type="ARBA" id="ARBA00012417"/>
    </source>
</evidence>
<dbReference type="GO" id="GO:0003684">
    <property type="term" value="F:damaged DNA binding"/>
    <property type="evidence" value="ECO:0007669"/>
    <property type="project" value="InterPro"/>
</dbReference>
<dbReference type="FunFam" id="3.30.1490.100:FF:000004">
    <property type="entry name" value="DNA polymerase IV"/>
    <property type="match status" value="1"/>
</dbReference>
<reference evidence="13 14" key="1">
    <citation type="journal article" date="2015" name="Environ. Microbiol.">
        <title>Genome analyses suggest the presence of polyploidy and recent human-driven expansions in eight global populations of the honeybee pathogen Nosema ceranae.</title>
        <authorList>
            <person name="Pelin A."/>
            <person name="Selman M."/>
            <person name="Aris-Brosou S."/>
            <person name="Farinelli L."/>
            <person name="Corradi N."/>
        </authorList>
    </citation>
    <scope>NUCLEOTIDE SEQUENCE [LARGE SCALE GENOMIC DNA]</scope>
    <source>
        <strain evidence="13 14">PA08 1199</strain>
    </source>
</reference>
<dbReference type="InterPro" id="IPR017961">
    <property type="entry name" value="DNA_pol_Y-fam_little_finger"/>
</dbReference>
<dbReference type="SUPFAM" id="SSF100879">
    <property type="entry name" value="Lesion bypass DNA polymerase (Y-family), little finger domain"/>
    <property type="match status" value="1"/>
</dbReference>
<evidence type="ECO:0000259" key="12">
    <source>
        <dbReference type="PROSITE" id="PS50173"/>
    </source>
</evidence>
<evidence type="ECO:0000256" key="3">
    <source>
        <dbReference type="ARBA" id="ARBA00022679"/>
    </source>
</evidence>
<dbReference type="Pfam" id="PF00817">
    <property type="entry name" value="IMS"/>
    <property type="match status" value="1"/>
</dbReference>
<evidence type="ECO:0000256" key="2">
    <source>
        <dbReference type="ARBA" id="ARBA00016178"/>
    </source>
</evidence>
<comment type="caution">
    <text evidence="13">The sequence shown here is derived from an EMBL/GenBank/DDBJ whole genome shotgun (WGS) entry which is preliminary data.</text>
</comment>
<keyword evidence="4" id="KW-0548">Nucleotidyltransferase</keyword>
<dbReference type="Gene3D" id="3.30.1490.100">
    <property type="entry name" value="DNA polymerase, Y-family, little finger domain"/>
    <property type="match status" value="1"/>
</dbReference>
<dbReference type="InterPro" id="IPR043502">
    <property type="entry name" value="DNA/RNA_pol_sf"/>
</dbReference>
<dbReference type="GO" id="GO:0070987">
    <property type="term" value="P:error-free translesion synthesis"/>
    <property type="evidence" value="ECO:0007669"/>
    <property type="project" value="UniProtKB-ARBA"/>
</dbReference>
<dbReference type="PANTHER" id="PTHR11076">
    <property type="entry name" value="DNA REPAIR POLYMERASE UMUC / TRANSFERASE FAMILY MEMBER"/>
    <property type="match status" value="1"/>
</dbReference>
<evidence type="ECO:0000256" key="9">
    <source>
        <dbReference type="ARBA" id="ARBA00022932"/>
    </source>
</evidence>
<dbReference type="PROSITE" id="PS50173">
    <property type="entry name" value="UMUC"/>
    <property type="match status" value="1"/>
</dbReference>
<dbReference type="Gene3D" id="3.40.1170.60">
    <property type="match status" value="1"/>
</dbReference>
<keyword evidence="8" id="KW-0460">Magnesium</keyword>
<dbReference type="GO" id="GO:0003887">
    <property type="term" value="F:DNA-directed DNA polymerase activity"/>
    <property type="evidence" value="ECO:0007669"/>
    <property type="project" value="UniProtKB-KW"/>
</dbReference>
<keyword evidence="9" id="KW-0239">DNA-directed DNA polymerase</keyword>
<dbReference type="VEuPathDB" id="MicrosporidiaDB:NCER_101983"/>
<feature type="domain" description="UmuC" evidence="12">
    <location>
        <begin position="87"/>
        <end position="326"/>
    </location>
</feature>
<protein>
    <recommendedName>
        <fullName evidence="2">DNA polymerase kappa</fullName>
        <ecNumber evidence="1">2.7.7.7</ecNumber>
    </recommendedName>
</protein>
<dbReference type="Gene3D" id="3.30.70.270">
    <property type="match status" value="1"/>
</dbReference>
<keyword evidence="14" id="KW-1185">Reference proteome</keyword>
<dbReference type="GO" id="GO:0006260">
    <property type="term" value="P:DNA replication"/>
    <property type="evidence" value="ECO:0007669"/>
    <property type="project" value="UniProtKB-KW"/>
</dbReference>
<keyword evidence="10" id="KW-0234">DNA repair</keyword>